<evidence type="ECO:0000313" key="2">
    <source>
        <dbReference type="EMBL" id="JAP89795.1"/>
    </source>
</evidence>
<keyword evidence="1" id="KW-1133">Transmembrane helix</keyword>
<keyword evidence="1" id="KW-0472">Membrane</keyword>
<keyword evidence="1" id="KW-0812">Transmembrane</keyword>
<proteinExistence type="predicted"/>
<dbReference type="EMBL" id="GDID01006811">
    <property type="protein sequence ID" value="JAP89795.1"/>
    <property type="molecule type" value="Transcribed_RNA"/>
</dbReference>
<accession>A0A146K1J4</accession>
<sequence length="508" mass="57492">VDNYKVYGFKSNTGDKLYESQILATFPTQYSFLGSIHQLSNTASNRLGQNYLVINDTFMLLITKFDAAAPQSITGHKLFYFNVTSNHTFPSFPLIDASTVWSTTKLLYFIVNSKMWLPYQVQFKNAANDLTYSDFTNITFNGSSAPSFDLQPISSGYFFTSILQNSVTVYEVKSTFSFQIQQQNCQNLQLVNSSLHIGSLSSDLLYNQFNTSQSWDNLYNTFSLSIGSLNLSVSQSNLFQAAQNIQIDSSNCGLLAEKRGILLLTSLSKLPGDFMALLQRGTFVKAAKRLDDHNFIFDQLNQNGWFNLTIKGGNVNYVNEVEVVVRSDSNLYVSTYLLSQLMISLDFQVELQPASEMQFVFPVGKMANKNESFTGVCENVSVLLQIENHLGNNIFVNEYTEGECSLKFVSTERIINYDVPFEVIVKDMNGWELFRHRHRVTARDMSLARNFSQEFSYTELNQWVRSGEMGAIIVTCLAFTVVVGLVTFFFCLGTQDNYIQDRLEVPEA</sequence>
<name>A0A146K1J4_9EUKA</name>
<protein>
    <submittedName>
        <fullName evidence="2">Uncharacterized protein</fullName>
    </submittedName>
</protein>
<feature type="non-terminal residue" evidence="2">
    <location>
        <position position="1"/>
    </location>
</feature>
<reference evidence="2" key="1">
    <citation type="submission" date="2015-07" db="EMBL/GenBank/DDBJ databases">
        <title>Adaptation to a free-living lifestyle via gene acquisitions in the diplomonad Trepomonas sp. PC1.</title>
        <authorList>
            <person name="Xu F."/>
            <person name="Jerlstrom-Hultqvist J."/>
            <person name="Kolisko M."/>
            <person name="Simpson A.G.B."/>
            <person name="Roger A.J."/>
            <person name="Svard S.G."/>
            <person name="Andersson J.O."/>
        </authorList>
    </citation>
    <scope>NUCLEOTIDE SEQUENCE</scope>
    <source>
        <strain evidence="2">PC1</strain>
    </source>
</reference>
<feature type="transmembrane region" description="Helical" evidence="1">
    <location>
        <begin position="469"/>
        <end position="492"/>
    </location>
</feature>
<evidence type="ECO:0000256" key="1">
    <source>
        <dbReference type="SAM" id="Phobius"/>
    </source>
</evidence>
<dbReference type="AlphaFoldDB" id="A0A146K1J4"/>
<gene>
    <name evidence="2" type="ORF">TPC1_30710</name>
</gene>
<organism evidence="2">
    <name type="scientific">Trepomonas sp. PC1</name>
    <dbReference type="NCBI Taxonomy" id="1076344"/>
    <lineage>
        <taxon>Eukaryota</taxon>
        <taxon>Metamonada</taxon>
        <taxon>Diplomonadida</taxon>
        <taxon>Hexamitidae</taxon>
        <taxon>Hexamitinae</taxon>
        <taxon>Trepomonas</taxon>
    </lineage>
</organism>
<feature type="non-terminal residue" evidence="2">
    <location>
        <position position="508"/>
    </location>
</feature>